<proteinExistence type="predicted"/>
<evidence type="ECO:0000313" key="3">
    <source>
        <dbReference type="EMBL" id="VFQ77477.1"/>
    </source>
</evidence>
<feature type="transmembrane region" description="Helical" evidence="2">
    <location>
        <begin position="60"/>
        <end position="81"/>
    </location>
</feature>
<keyword evidence="2" id="KW-0472">Membrane</keyword>
<keyword evidence="2" id="KW-1133">Transmembrane helix</keyword>
<evidence type="ECO:0000256" key="2">
    <source>
        <dbReference type="SAM" id="Phobius"/>
    </source>
</evidence>
<feature type="transmembrane region" description="Helical" evidence="2">
    <location>
        <begin position="93"/>
        <end position="113"/>
    </location>
</feature>
<sequence>MDMATEPSKDESLGTPPKKQTGPKVSDEFPLVTVCFEYSLIMTLIVVVNVANVGIELDPIISKLGVVIELLKLFLAMHLATHPPKEYKCMGREMRCVADILPVGFAMALAYIYPYHMGYVVVLSCWTVHCYILVRLWWGVYNLVGFWDILVTMPVQIFSYWFVAPKIANMDHPLVLFAMALGFWTTISIYRTRTSSGHHLPLVSEKYAVLPDC</sequence>
<feature type="transmembrane region" description="Helical" evidence="2">
    <location>
        <begin position="174"/>
        <end position="190"/>
    </location>
</feature>
<dbReference type="AlphaFoldDB" id="A0A484LM86"/>
<name>A0A484LM86_9ASTE</name>
<keyword evidence="2" id="KW-0812">Transmembrane</keyword>
<protein>
    <submittedName>
        <fullName evidence="3">Uncharacterized protein</fullName>
    </submittedName>
</protein>
<evidence type="ECO:0000313" key="4">
    <source>
        <dbReference type="Proteomes" id="UP000595140"/>
    </source>
</evidence>
<dbReference type="Proteomes" id="UP000595140">
    <property type="component" value="Unassembled WGS sequence"/>
</dbReference>
<organism evidence="3 4">
    <name type="scientific">Cuscuta campestris</name>
    <dbReference type="NCBI Taxonomy" id="132261"/>
    <lineage>
        <taxon>Eukaryota</taxon>
        <taxon>Viridiplantae</taxon>
        <taxon>Streptophyta</taxon>
        <taxon>Embryophyta</taxon>
        <taxon>Tracheophyta</taxon>
        <taxon>Spermatophyta</taxon>
        <taxon>Magnoliopsida</taxon>
        <taxon>eudicotyledons</taxon>
        <taxon>Gunneridae</taxon>
        <taxon>Pentapetalae</taxon>
        <taxon>asterids</taxon>
        <taxon>lamiids</taxon>
        <taxon>Solanales</taxon>
        <taxon>Convolvulaceae</taxon>
        <taxon>Cuscuteae</taxon>
        <taxon>Cuscuta</taxon>
        <taxon>Cuscuta subgen. Grammica</taxon>
        <taxon>Cuscuta sect. Cleistogrammica</taxon>
    </lineage>
</organism>
<dbReference type="OrthoDB" id="1314239at2759"/>
<gene>
    <name evidence="3" type="ORF">CCAM_LOCUS19253</name>
</gene>
<keyword evidence="4" id="KW-1185">Reference proteome</keyword>
<reference evidence="3 4" key="1">
    <citation type="submission" date="2018-04" db="EMBL/GenBank/DDBJ databases">
        <authorList>
            <person name="Vogel A."/>
        </authorList>
    </citation>
    <scope>NUCLEOTIDE SEQUENCE [LARGE SCALE GENOMIC DNA]</scope>
</reference>
<feature type="transmembrane region" description="Helical" evidence="2">
    <location>
        <begin position="29"/>
        <end position="48"/>
    </location>
</feature>
<feature type="region of interest" description="Disordered" evidence="1">
    <location>
        <begin position="1"/>
        <end position="24"/>
    </location>
</feature>
<accession>A0A484LM86</accession>
<evidence type="ECO:0000256" key="1">
    <source>
        <dbReference type="SAM" id="MobiDB-lite"/>
    </source>
</evidence>
<feature type="transmembrane region" description="Helical" evidence="2">
    <location>
        <begin position="145"/>
        <end position="162"/>
    </location>
</feature>
<dbReference type="EMBL" id="OOIL02001679">
    <property type="protein sequence ID" value="VFQ77477.1"/>
    <property type="molecule type" value="Genomic_DNA"/>
</dbReference>